<proteinExistence type="predicted"/>
<sequence>MNTAVRPKLVLAIALLAVTGAFLWVQHVKTTEVRRVAERDERCAKELVNPPPAFKRSADCATWMGKADSHVGPRI</sequence>
<gene>
    <name evidence="1" type="ORF">GN299_06160</name>
</gene>
<evidence type="ECO:0000313" key="1">
    <source>
        <dbReference type="EMBL" id="KAF0255671.1"/>
    </source>
</evidence>
<dbReference type="Proteomes" id="UP000442695">
    <property type="component" value="Unassembled WGS sequence"/>
</dbReference>
<dbReference type="RefSeq" id="WP_156858564.1">
    <property type="nucleotide sequence ID" value="NZ_WOWR01000005.1"/>
</dbReference>
<reference evidence="1 2" key="1">
    <citation type="submission" date="2019-12" db="EMBL/GenBank/DDBJ databases">
        <authorList>
            <person name="Woiski C."/>
        </authorList>
    </citation>
    <scope>NUCLEOTIDE SEQUENCE [LARGE SCALE GENOMIC DNA]</scope>
    <source>
        <strain evidence="1 2">BOE100</strain>
    </source>
</reference>
<comment type="caution">
    <text evidence="1">The sequence shown here is derived from an EMBL/GenBank/DDBJ whole genome shotgun (WGS) entry which is preliminary data.</text>
</comment>
<dbReference type="EMBL" id="WOWR01000005">
    <property type="protein sequence ID" value="KAF0255671.1"/>
    <property type="molecule type" value="Genomic_DNA"/>
</dbReference>
<accession>A0A7V8EIW4</accession>
<protein>
    <submittedName>
        <fullName evidence="1">Uncharacterized protein</fullName>
    </submittedName>
</protein>
<name>A0A7V8EIW4_PSEPU</name>
<organism evidence="1 2">
    <name type="scientific">Pseudomonas putida</name>
    <name type="common">Arthrobacter siderocapsulatus</name>
    <dbReference type="NCBI Taxonomy" id="303"/>
    <lineage>
        <taxon>Bacteria</taxon>
        <taxon>Pseudomonadati</taxon>
        <taxon>Pseudomonadota</taxon>
        <taxon>Gammaproteobacteria</taxon>
        <taxon>Pseudomonadales</taxon>
        <taxon>Pseudomonadaceae</taxon>
        <taxon>Pseudomonas</taxon>
    </lineage>
</organism>
<dbReference type="AlphaFoldDB" id="A0A7V8EIW4"/>
<evidence type="ECO:0000313" key="2">
    <source>
        <dbReference type="Proteomes" id="UP000442695"/>
    </source>
</evidence>